<name>A0A1L9S5S0_9EURO</name>
<feature type="transmembrane region" description="Helical" evidence="5">
    <location>
        <begin position="37"/>
        <end position="60"/>
    </location>
</feature>
<dbReference type="EMBL" id="KV878359">
    <property type="protein sequence ID" value="OJJ42505.1"/>
    <property type="molecule type" value="Genomic_DNA"/>
</dbReference>
<keyword evidence="3 5" id="KW-1133">Transmembrane helix</keyword>
<evidence type="ECO:0000256" key="3">
    <source>
        <dbReference type="ARBA" id="ARBA00022989"/>
    </source>
</evidence>
<dbReference type="Gene3D" id="1.20.1280.290">
    <property type="match status" value="1"/>
</dbReference>
<evidence type="ECO:0000256" key="4">
    <source>
        <dbReference type="ARBA" id="ARBA00023136"/>
    </source>
</evidence>
<dbReference type="Pfam" id="PF04193">
    <property type="entry name" value="PQ-loop"/>
    <property type="match status" value="1"/>
</dbReference>
<dbReference type="InterPro" id="IPR006603">
    <property type="entry name" value="PQ-loop_rpt"/>
</dbReference>
<dbReference type="STRING" id="1073090.A0A1L9S5S0"/>
<dbReference type="Proteomes" id="UP000184188">
    <property type="component" value="Unassembled WGS sequence"/>
</dbReference>
<dbReference type="OrthoDB" id="5139341at2759"/>
<evidence type="ECO:0000256" key="2">
    <source>
        <dbReference type="ARBA" id="ARBA00022692"/>
    </source>
</evidence>
<feature type="transmembrane region" description="Helical" evidence="5">
    <location>
        <begin position="153"/>
        <end position="178"/>
    </location>
</feature>
<dbReference type="VEuPathDB" id="FungiDB:ASPZODRAFT_76718"/>
<evidence type="ECO:0000313" key="6">
    <source>
        <dbReference type="EMBL" id="OJJ42505.1"/>
    </source>
</evidence>
<reference evidence="7" key="1">
    <citation type="journal article" date="2017" name="Genome Biol.">
        <title>Comparative genomics reveals high biological diversity and specific adaptations in the industrially and medically important fungal genus Aspergillus.</title>
        <authorList>
            <person name="de Vries R.P."/>
            <person name="Riley R."/>
            <person name="Wiebenga A."/>
            <person name="Aguilar-Osorio G."/>
            <person name="Amillis S."/>
            <person name="Uchima C.A."/>
            <person name="Anderluh G."/>
            <person name="Asadollahi M."/>
            <person name="Askin M."/>
            <person name="Barry K."/>
            <person name="Battaglia E."/>
            <person name="Bayram O."/>
            <person name="Benocci T."/>
            <person name="Braus-Stromeyer S.A."/>
            <person name="Caldana C."/>
            <person name="Canovas D."/>
            <person name="Cerqueira G.C."/>
            <person name="Chen F."/>
            <person name="Chen W."/>
            <person name="Choi C."/>
            <person name="Clum A."/>
            <person name="Dos Santos R.A."/>
            <person name="Damasio A.R."/>
            <person name="Diallinas G."/>
            <person name="Emri T."/>
            <person name="Fekete E."/>
            <person name="Flipphi M."/>
            <person name="Freyberg S."/>
            <person name="Gallo A."/>
            <person name="Gournas C."/>
            <person name="Habgood R."/>
            <person name="Hainaut M."/>
            <person name="Harispe M.L."/>
            <person name="Henrissat B."/>
            <person name="Hilden K.S."/>
            <person name="Hope R."/>
            <person name="Hossain A."/>
            <person name="Karabika E."/>
            <person name="Karaffa L."/>
            <person name="Karanyi Z."/>
            <person name="Krasevec N."/>
            <person name="Kuo A."/>
            <person name="Kusch H."/>
            <person name="LaButti K."/>
            <person name="Lagendijk E.L."/>
            <person name="Lapidus A."/>
            <person name="Levasseur A."/>
            <person name="Lindquist E."/>
            <person name="Lipzen A."/>
            <person name="Logrieco A.F."/>
            <person name="MacCabe A."/>
            <person name="Maekelae M.R."/>
            <person name="Malavazi I."/>
            <person name="Melin P."/>
            <person name="Meyer V."/>
            <person name="Mielnichuk N."/>
            <person name="Miskei M."/>
            <person name="Molnar A.P."/>
            <person name="Mule G."/>
            <person name="Ngan C.Y."/>
            <person name="Orejas M."/>
            <person name="Orosz E."/>
            <person name="Ouedraogo J.P."/>
            <person name="Overkamp K.M."/>
            <person name="Park H.-S."/>
            <person name="Perrone G."/>
            <person name="Piumi F."/>
            <person name="Punt P.J."/>
            <person name="Ram A.F."/>
            <person name="Ramon A."/>
            <person name="Rauscher S."/>
            <person name="Record E."/>
            <person name="Riano-Pachon D.M."/>
            <person name="Robert V."/>
            <person name="Roehrig J."/>
            <person name="Ruller R."/>
            <person name="Salamov A."/>
            <person name="Salih N.S."/>
            <person name="Samson R.A."/>
            <person name="Sandor E."/>
            <person name="Sanguinetti M."/>
            <person name="Schuetze T."/>
            <person name="Sepcic K."/>
            <person name="Shelest E."/>
            <person name="Sherlock G."/>
            <person name="Sophianopoulou V."/>
            <person name="Squina F.M."/>
            <person name="Sun H."/>
            <person name="Susca A."/>
            <person name="Todd R.B."/>
            <person name="Tsang A."/>
            <person name="Unkles S.E."/>
            <person name="van de Wiele N."/>
            <person name="van Rossen-Uffink D."/>
            <person name="Oliveira J.V."/>
            <person name="Vesth T.C."/>
            <person name="Visser J."/>
            <person name="Yu J.-H."/>
            <person name="Zhou M."/>
            <person name="Andersen M.R."/>
            <person name="Archer D.B."/>
            <person name="Baker S.E."/>
            <person name="Benoit I."/>
            <person name="Brakhage A.A."/>
            <person name="Braus G.H."/>
            <person name="Fischer R."/>
            <person name="Frisvad J.C."/>
            <person name="Goldman G.H."/>
            <person name="Houbraken J."/>
            <person name="Oakley B."/>
            <person name="Pocsi I."/>
            <person name="Scazzocchio C."/>
            <person name="Seiboth B."/>
            <person name="vanKuyk P.A."/>
            <person name="Wortman J."/>
            <person name="Dyer P.S."/>
            <person name="Grigoriev I.V."/>
        </authorList>
    </citation>
    <scope>NUCLEOTIDE SEQUENCE [LARGE SCALE GENOMIC DNA]</scope>
    <source>
        <strain evidence="7">CBS 506.65</strain>
    </source>
</reference>
<feature type="transmembrane region" description="Helical" evidence="5">
    <location>
        <begin position="80"/>
        <end position="99"/>
    </location>
</feature>
<evidence type="ECO:0000256" key="5">
    <source>
        <dbReference type="SAM" id="Phobius"/>
    </source>
</evidence>
<dbReference type="RefSeq" id="XP_022577015.1">
    <property type="nucleotide sequence ID" value="XM_022730118.1"/>
</dbReference>
<dbReference type="AlphaFoldDB" id="A0A1L9S5S0"/>
<keyword evidence="7" id="KW-1185">Reference proteome</keyword>
<accession>A0A1L9S5S0</accession>
<evidence type="ECO:0000313" key="7">
    <source>
        <dbReference type="Proteomes" id="UP000184188"/>
    </source>
</evidence>
<protein>
    <submittedName>
        <fullName evidence="6">Uncharacterized protein</fullName>
    </submittedName>
</protein>
<dbReference type="GeneID" id="34616582"/>
<sequence>MIPSCPNWLRVALICLTVGSFLPQLHRIWAQKTGTGLSLLYILLNLINATEQLTLAFFYTINVTWELDFFVNTPRSIGDWLNLAQLGVVWVLLFIFSLMHPDPQFPIPYRILVAALYLVFGFISLFPVITDALDSTLFHDPNEQSPGFGVNLFAGWNFFIVSPLTTLLSVCSIVPQAIQLRSQLSSPSPDQGMMRIQDCALQGVVFGVLAASWLFRVKI</sequence>
<dbReference type="GO" id="GO:0016020">
    <property type="term" value="C:membrane"/>
    <property type="evidence" value="ECO:0007669"/>
    <property type="project" value="UniProtKB-SubCell"/>
</dbReference>
<keyword evidence="2 5" id="KW-0812">Transmembrane</keyword>
<proteinExistence type="predicted"/>
<feature type="transmembrane region" description="Helical" evidence="5">
    <location>
        <begin position="111"/>
        <end position="133"/>
    </location>
</feature>
<keyword evidence="4 5" id="KW-0472">Membrane</keyword>
<gene>
    <name evidence="6" type="ORF">ASPZODRAFT_76718</name>
</gene>
<evidence type="ECO:0000256" key="1">
    <source>
        <dbReference type="ARBA" id="ARBA00004141"/>
    </source>
</evidence>
<organism evidence="6 7">
    <name type="scientific">Penicilliopsis zonata CBS 506.65</name>
    <dbReference type="NCBI Taxonomy" id="1073090"/>
    <lineage>
        <taxon>Eukaryota</taxon>
        <taxon>Fungi</taxon>
        <taxon>Dikarya</taxon>
        <taxon>Ascomycota</taxon>
        <taxon>Pezizomycotina</taxon>
        <taxon>Eurotiomycetes</taxon>
        <taxon>Eurotiomycetidae</taxon>
        <taxon>Eurotiales</taxon>
        <taxon>Aspergillaceae</taxon>
        <taxon>Penicilliopsis</taxon>
    </lineage>
</organism>
<comment type="subcellular location">
    <subcellularLocation>
        <location evidence="1">Membrane</location>
        <topology evidence="1">Multi-pass membrane protein</topology>
    </subcellularLocation>
</comment>